<feature type="transmembrane region" description="Helical" evidence="1">
    <location>
        <begin position="100"/>
        <end position="124"/>
    </location>
</feature>
<evidence type="ECO:0000256" key="1">
    <source>
        <dbReference type="SAM" id="Phobius"/>
    </source>
</evidence>
<gene>
    <name evidence="2" type="ORF">JOD17_001833</name>
</gene>
<comment type="caution">
    <text evidence="2">The sequence shown here is derived from an EMBL/GenBank/DDBJ whole genome shotgun (WGS) entry which is preliminary data.</text>
</comment>
<accession>A0ABS2PBE8</accession>
<organism evidence="2 3">
    <name type="scientific">Geomicrobium sediminis</name>
    <dbReference type="NCBI Taxonomy" id="1347788"/>
    <lineage>
        <taxon>Bacteria</taxon>
        <taxon>Bacillati</taxon>
        <taxon>Bacillota</taxon>
        <taxon>Bacilli</taxon>
        <taxon>Bacillales</taxon>
        <taxon>Geomicrobium</taxon>
    </lineage>
</organism>
<keyword evidence="1" id="KW-0812">Transmembrane</keyword>
<evidence type="ECO:0000313" key="3">
    <source>
        <dbReference type="Proteomes" id="UP000741863"/>
    </source>
</evidence>
<feature type="transmembrane region" description="Helical" evidence="1">
    <location>
        <begin position="38"/>
        <end position="58"/>
    </location>
</feature>
<keyword evidence="3" id="KW-1185">Reference proteome</keyword>
<keyword evidence="1" id="KW-1133">Transmembrane helix</keyword>
<keyword evidence="1" id="KW-0472">Membrane</keyword>
<sequence length="133" mass="14816">MSYWKVLLIASALFGLYGAGMGAHMAGAGSLSLRPIHAHVLVLGWLSLFAWSVFYKVYRPKQKWLSRIHVVSAIAGSFLLTFGMWLYFESPFNLNEGFTLAAYIIGGVFVVVSFFTFVVQAILLEDEKKSVQT</sequence>
<dbReference type="EMBL" id="JAFBEC010000004">
    <property type="protein sequence ID" value="MBM7632739.1"/>
    <property type="molecule type" value="Genomic_DNA"/>
</dbReference>
<dbReference type="RefSeq" id="WP_204697089.1">
    <property type="nucleotide sequence ID" value="NZ_JAFBEC010000004.1"/>
</dbReference>
<protein>
    <recommendedName>
        <fullName evidence="4">Cytochrome-c oxidase</fullName>
    </recommendedName>
</protein>
<name>A0ABS2PBE8_9BACL</name>
<proteinExistence type="predicted"/>
<evidence type="ECO:0008006" key="4">
    <source>
        <dbReference type="Google" id="ProtNLM"/>
    </source>
</evidence>
<reference evidence="2 3" key="1">
    <citation type="submission" date="2021-01" db="EMBL/GenBank/DDBJ databases">
        <title>Genomic Encyclopedia of Type Strains, Phase IV (KMG-IV): sequencing the most valuable type-strain genomes for metagenomic binning, comparative biology and taxonomic classification.</title>
        <authorList>
            <person name="Goeker M."/>
        </authorList>
    </citation>
    <scope>NUCLEOTIDE SEQUENCE [LARGE SCALE GENOMIC DNA]</scope>
    <source>
        <strain evidence="2 3">DSM 25540</strain>
    </source>
</reference>
<evidence type="ECO:0000313" key="2">
    <source>
        <dbReference type="EMBL" id="MBM7632739.1"/>
    </source>
</evidence>
<feature type="transmembrane region" description="Helical" evidence="1">
    <location>
        <begin position="70"/>
        <end position="88"/>
    </location>
</feature>
<dbReference type="Proteomes" id="UP000741863">
    <property type="component" value="Unassembled WGS sequence"/>
</dbReference>